<accession>A0ABT1UAD2</accession>
<keyword evidence="3" id="KW-1185">Reference proteome</keyword>
<evidence type="ECO:0000313" key="2">
    <source>
        <dbReference type="EMBL" id="MCQ8130817.1"/>
    </source>
</evidence>
<protein>
    <submittedName>
        <fullName evidence="2">FlgO family outer membrane protein</fullName>
    </submittedName>
</protein>
<feature type="domain" description="FlgO" evidence="1">
    <location>
        <begin position="40"/>
        <end position="169"/>
    </location>
</feature>
<evidence type="ECO:0000313" key="3">
    <source>
        <dbReference type="Proteomes" id="UP001524586"/>
    </source>
</evidence>
<organism evidence="2 3">
    <name type="scientific">Methylomonas rivi</name>
    <dbReference type="NCBI Taxonomy" id="2952226"/>
    <lineage>
        <taxon>Bacteria</taxon>
        <taxon>Pseudomonadati</taxon>
        <taxon>Pseudomonadota</taxon>
        <taxon>Gammaproteobacteria</taxon>
        <taxon>Methylococcales</taxon>
        <taxon>Methylococcaceae</taxon>
        <taxon>Methylomonas</taxon>
    </lineage>
</organism>
<gene>
    <name evidence="2" type="ORF">NP596_20350</name>
</gene>
<sequence>MNNKPILASALLALTLLGGCSSYYRYHSEVKDDDLVEVSYEAVEQLLQNLKQPLPKGSLVVINSLVNVGDLGQSMPFGRIVSDQISSAMHRNGYRVMGMELPTEIFSKTEAGILELPEKTKEALNNVHANALVIGTYAAGRKNVYVSLRTVDIATQNIISTTDYSIPMGPDARAMALPPEPKQ</sequence>
<proteinExistence type="predicted"/>
<dbReference type="Pfam" id="PF17680">
    <property type="entry name" value="FlgO"/>
    <property type="match status" value="1"/>
</dbReference>
<dbReference type="RefSeq" id="WP_256617219.1">
    <property type="nucleotide sequence ID" value="NZ_JANIBK010000233.1"/>
</dbReference>
<reference evidence="2 3" key="1">
    <citation type="submission" date="2022-07" db="EMBL/GenBank/DDBJ databases">
        <title>Methylomonas rivi sp. nov., Methylomonas rosea sp. nov., Methylomonas aureus sp. nov. and Methylomonas subterranea sp. nov., four novel methanotrophs isolated from a freshwater creek and the deep terrestrial subsurface.</title>
        <authorList>
            <person name="Abin C."/>
            <person name="Sankaranarayanan K."/>
            <person name="Garner C."/>
            <person name="Sindelar R."/>
            <person name="Kotary K."/>
            <person name="Garner R."/>
            <person name="Barclay S."/>
            <person name="Lawson P."/>
            <person name="Krumholz L."/>
        </authorList>
    </citation>
    <scope>NUCLEOTIDE SEQUENCE [LARGE SCALE GENOMIC DNA]</scope>
    <source>
        <strain evidence="2 3">WSC-6</strain>
    </source>
</reference>
<dbReference type="InterPro" id="IPR041215">
    <property type="entry name" value="FlgO_dom"/>
</dbReference>
<name>A0ABT1UAD2_9GAMM</name>
<evidence type="ECO:0000259" key="1">
    <source>
        <dbReference type="Pfam" id="PF17680"/>
    </source>
</evidence>
<dbReference type="PROSITE" id="PS51257">
    <property type="entry name" value="PROKAR_LIPOPROTEIN"/>
    <property type="match status" value="1"/>
</dbReference>
<dbReference type="EMBL" id="JANIBK010000233">
    <property type="protein sequence ID" value="MCQ8130817.1"/>
    <property type="molecule type" value="Genomic_DNA"/>
</dbReference>
<dbReference type="Proteomes" id="UP001524586">
    <property type="component" value="Unassembled WGS sequence"/>
</dbReference>
<comment type="caution">
    <text evidence="2">The sequence shown here is derived from an EMBL/GenBank/DDBJ whole genome shotgun (WGS) entry which is preliminary data.</text>
</comment>